<dbReference type="Gene3D" id="3.30.70.330">
    <property type="match status" value="2"/>
</dbReference>
<evidence type="ECO:0000313" key="5">
    <source>
        <dbReference type="EMBL" id="KAK3226605.1"/>
    </source>
</evidence>
<dbReference type="InterPro" id="IPR000504">
    <property type="entry name" value="RRM_dom"/>
</dbReference>
<feature type="domain" description="RRM" evidence="4">
    <location>
        <begin position="1"/>
        <end position="46"/>
    </location>
</feature>
<dbReference type="InterPro" id="IPR012677">
    <property type="entry name" value="Nucleotide-bd_a/b_plait_sf"/>
</dbReference>
<evidence type="ECO:0000259" key="4">
    <source>
        <dbReference type="PROSITE" id="PS50102"/>
    </source>
</evidence>
<evidence type="ECO:0000256" key="1">
    <source>
        <dbReference type="ARBA" id="ARBA00022737"/>
    </source>
</evidence>
<dbReference type="SUPFAM" id="SSF54928">
    <property type="entry name" value="RNA-binding domain, RBD"/>
    <property type="match status" value="1"/>
</dbReference>
<accession>A0AAE0AZP2</accession>
<evidence type="ECO:0000313" key="6">
    <source>
        <dbReference type="Proteomes" id="UP001281410"/>
    </source>
</evidence>
<keyword evidence="6" id="KW-1185">Reference proteome</keyword>
<dbReference type="Proteomes" id="UP001281410">
    <property type="component" value="Unassembled WGS sequence"/>
</dbReference>
<dbReference type="PROSITE" id="PS50102">
    <property type="entry name" value="RRM"/>
    <property type="match status" value="1"/>
</dbReference>
<proteinExistence type="predicted"/>
<sequence>MRDADGKSKDFEFVNFYDPDDVAHVIEALNGYKFDDKELYIGKAHKKYQREMELKASDKFQGGLNLYLKNLDDIFTDDKLKELFSEFVTITSCKVMRDPNGIS</sequence>
<dbReference type="GO" id="GO:0003723">
    <property type="term" value="F:RNA binding"/>
    <property type="evidence" value="ECO:0007669"/>
    <property type="project" value="UniProtKB-UniRule"/>
</dbReference>
<protein>
    <recommendedName>
        <fullName evidence="4">RRM domain-containing protein</fullName>
    </recommendedName>
</protein>
<keyword evidence="2 3" id="KW-0694">RNA-binding</keyword>
<dbReference type="PANTHER" id="PTHR24012">
    <property type="entry name" value="RNA BINDING PROTEIN"/>
    <property type="match status" value="1"/>
</dbReference>
<gene>
    <name evidence="5" type="ORF">Dsin_006467</name>
</gene>
<evidence type="ECO:0000256" key="3">
    <source>
        <dbReference type="PROSITE-ProRule" id="PRU00176"/>
    </source>
</evidence>
<keyword evidence="1" id="KW-0677">Repeat</keyword>
<dbReference type="AlphaFoldDB" id="A0AAE0AZP2"/>
<dbReference type="InterPro" id="IPR035979">
    <property type="entry name" value="RBD_domain_sf"/>
</dbReference>
<organism evidence="5 6">
    <name type="scientific">Dipteronia sinensis</name>
    <dbReference type="NCBI Taxonomy" id="43782"/>
    <lineage>
        <taxon>Eukaryota</taxon>
        <taxon>Viridiplantae</taxon>
        <taxon>Streptophyta</taxon>
        <taxon>Embryophyta</taxon>
        <taxon>Tracheophyta</taxon>
        <taxon>Spermatophyta</taxon>
        <taxon>Magnoliopsida</taxon>
        <taxon>eudicotyledons</taxon>
        <taxon>Gunneridae</taxon>
        <taxon>Pentapetalae</taxon>
        <taxon>rosids</taxon>
        <taxon>malvids</taxon>
        <taxon>Sapindales</taxon>
        <taxon>Sapindaceae</taxon>
        <taxon>Hippocastanoideae</taxon>
        <taxon>Acereae</taxon>
        <taxon>Dipteronia</taxon>
    </lineage>
</organism>
<comment type="caution">
    <text evidence="5">The sequence shown here is derived from an EMBL/GenBank/DDBJ whole genome shotgun (WGS) entry which is preliminary data.</text>
</comment>
<dbReference type="Pfam" id="PF00076">
    <property type="entry name" value="RRM_1"/>
    <property type="match status" value="2"/>
</dbReference>
<name>A0AAE0AZP2_9ROSI</name>
<dbReference type="EMBL" id="JANJYJ010000002">
    <property type="protein sequence ID" value="KAK3226605.1"/>
    <property type="molecule type" value="Genomic_DNA"/>
</dbReference>
<evidence type="ECO:0000256" key="2">
    <source>
        <dbReference type="ARBA" id="ARBA00022884"/>
    </source>
</evidence>
<reference evidence="5" key="1">
    <citation type="journal article" date="2023" name="Plant J.">
        <title>Genome sequences and population genomics provide insights into the demographic history, inbreeding, and mutation load of two 'living fossil' tree species of Dipteronia.</title>
        <authorList>
            <person name="Feng Y."/>
            <person name="Comes H.P."/>
            <person name="Chen J."/>
            <person name="Zhu S."/>
            <person name="Lu R."/>
            <person name="Zhang X."/>
            <person name="Li P."/>
            <person name="Qiu J."/>
            <person name="Olsen K.M."/>
            <person name="Qiu Y."/>
        </authorList>
    </citation>
    <scope>NUCLEOTIDE SEQUENCE</scope>
    <source>
        <strain evidence="5">NBL</strain>
    </source>
</reference>